<evidence type="ECO:0000256" key="5">
    <source>
        <dbReference type="SAM" id="MobiDB-lite"/>
    </source>
</evidence>
<evidence type="ECO:0000259" key="6">
    <source>
        <dbReference type="PROSITE" id="PS51455"/>
    </source>
</evidence>
<dbReference type="InterPro" id="IPR044769">
    <property type="entry name" value="PIKfyve_PIPKc"/>
</dbReference>
<evidence type="ECO:0000313" key="7">
    <source>
        <dbReference type="EMBL" id="CDZ97646.1"/>
    </source>
</evidence>
<dbReference type="CDD" id="cd17300">
    <property type="entry name" value="PIPKc_PIKfyve"/>
    <property type="match status" value="1"/>
</dbReference>
<feature type="coiled-coil region" evidence="4">
    <location>
        <begin position="884"/>
        <end position="911"/>
    </location>
</feature>
<feature type="compositionally biased region" description="Polar residues" evidence="5">
    <location>
        <begin position="1127"/>
        <end position="1152"/>
    </location>
</feature>
<dbReference type="CDD" id="cd20805">
    <property type="entry name" value="C1_DGK_rpt2"/>
    <property type="match status" value="1"/>
</dbReference>
<feature type="region of interest" description="Disordered" evidence="5">
    <location>
        <begin position="642"/>
        <end position="671"/>
    </location>
</feature>
<dbReference type="InterPro" id="IPR027484">
    <property type="entry name" value="PInositol-4-P-5-kinase_N"/>
</dbReference>
<keyword evidence="3 7" id="KW-0418">Kinase</keyword>
<feature type="region of interest" description="Disordered" evidence="5">
    <location>
        <begin position="450"/>
        <end position="491"/>
    </location>
</feature>
<dbReference type="InterPro" id="IPR027483">
    <property type="entry name" value="PInositol-4-P-4/5-kinase_C_sf"/>
</dbReference>
<organism evidence="7">
    <name type="scientific">Phaffia rhodozyma</name>
    <name type="common">Yeast</name>
    <name type="synonym">Xanthophyllomyces dendrorhous</name>
    <dbReference type="NCBI Taxonomy" id="264483"/>
    <lineage>
        <taxon>Eukaryota</taxon>
        <taxon>Fungi</taxon>
        <taxon>Dikarya</taxon>
        <taxon>Basidiomycota</taxon>
        <taxon>Agaricomycotina</taxon>
        <taxon>Tremellomycetes</taxon>
        <taxon>Cystofilobasidiales</taxon>
        <taxon>Mrakiaceae</taxon>
        <taxon>Phaffia</taxon>
    </lineage>
</organism>
<feature type="compositionally biased region" description="Polar residues" evidence="5">
    <location>
        <begin position="459"/>
        <end position="469"/>
    </location>
</feature>
<dbReference type="GO" id="GO:0046854">
    <property type="term" value="P:phosphatidylinositol phosphate biosynthetic process"/>
    <property type="evidence" value="ECO:0007669"/>
    <property type="project" value="TreeGrafter"/>
</dbReference>
<feature type="region of interest" description="Disordered" evidence="5">
    <location>
        <begin position="1200"/>
        <end position="1228"/>
    </location>
</feature>
<keyword evidence="3" id="KW-0808">Transferase</keyword>
<dbReference type="GO" id="GO:0005524">
    <property type="term" value="F:ATP binding"/>
    <property type="evidence" value="ECO:0007669"/>
    <property type="project" value="UniProtKB-UniRule"/>
</dbReference>
<protein>
    <submittedName>
        <fullName evidence="7">1-phosphatidylinositol-3-phosphate 5-kinase</fullName>
    </submittedName>
</protein>
<sequence length="1663" mass="183905">MTESEKPQRHVQAQPLPASYATHQSTLIGQTMRSLGLSIKKWKEPILRSVQSIPLDEWADDLAQTSLILTSERDRYRVSRDSQKALGGSTPSASEKGDQEQKIGEEGTDGKGDRHRFIRSIPNYTSYRLPAGLKLASGRGDARPLARKQGELGTSELRNRIRDENPNRSDRALRPERIPMNLESTEDDAVPIIPDEQEDHLPGREGRKKVVLVICVLYEDRACVEPDDGPGEIRWVSEEWVIGSGDGRRPQPAAANDEPRPIVSSDNLRVDDAEIEEMKGKILFCSSGVNPHCFSSSSPEDYHLLGGSLVVRNPIQATELKNQKFRSFLEETLRVAIYTHSMNSLEIPLLKSHGYILDPPLPMPMPYERYTLTSNEALSRSRSIDGLPSSRALIREKEDCNALGRRTWGTFFARKRGRQKNNLLGGFWEAIVGQRAQSPLVRDIQDSDTALTRVESEPTAPSSRGNTLESTKDDQKAQVEESNSAKEKEKKVQLKYTRLADLFRTTVFSTSPAVGPFPVPPIFLHLQETENQLLKTNPPKVESSLFEESDDSDKPSASILKSTSSDKTNHNNSTYNNRWGEKAPEGLRLSAEARSGLSAFSGINLTDCSENNGDFGPDGFWKQQTIVVLYAVGLRAAPNISTYSNRQPTDPLTPTLSSTTSDQPECKPPSLIHLPYSATTSPVLGNHPSLGGFIRATSDRASKGQNCDGAGCGKPEIDHVKVWIHGGVKIESRCAIRREHVEGNDVLCWVECRMCGKKSEDHRLSYAALHVPFGKYLEILVYSDRVLQPTMPICSHIVPPVPEMSSAFSNVGQKSSPNLLRQFKHQNVLITISLSSLNVYETSLSKLVPKSKTVKANTRRDGSPGSSEDTERKRARLKRKRLVKREVEGFYEILEERIDMLKERLSFVMKNRTQTSQVLDVVDDPAHHYSKLHKLLMDICTEKDSLLVSIHESSLKSGGLNDVRRTFMQKSRSAAQKLTAWEETDGSGFDLGNLPPMDLTLRSPKYFLDKDAHALPGSSVLYKEDQPASLIAHALSSTKYLEELSKSQSISIGPSLEISAPRASMITSSEFSISPSEMKTDHVLPNSCFAPPHCTANLTRADHAKDFSAALFSLRRKRSDSLLSVPSAFSSTPQDGRSSHAFGTQKSGNDPTISFEEAEGRMCLTSRGPLSSSVKSDEKNPDEVLLDVQKLHRLLEDKGSSIPTSISQSTSASSLDSGSVTPSLSVPVSPASHHFLPKRFSEVSHTPNGSSVIPEETPLTLSINLNRRNFSQSANSTPLPTPPLSATFGYKGEGWTSSLTSALGDSVSAILQYGPNNTRRKPSMKNLSSSRTPSMHNLLGSEAQLPVFPIESKPHVHLTTTIGSGTNKRREITCIIYYAAAFETLRRRLGIDVSIIESLENTNLWDAQGGKSKAAFFKTTDDKFVVKELVSKWNISDIQGLLDIAPAYFDFILSSGSAKPTSLAKIVGFYTCKVHDLDTNQTRKLDLLVMENLFYDQTISKTFDLKGIEGRRFKNVLDGNSQLTLGHDMDWVEGLKAVPLLIHPYGKSILHDAILNDTKFLSTNFVMDYSLLVGIDEIRKELAVGVVDAIGAFTLFKALESKGKQLTRKDGSDITVIPPDQYRARFEHAMESYFLVCPDRFSLLGSGSGLAVRPIERVYPVVF</sequence>
<feature type="region of interest" description="Disordered" evidence="5">
    <location>
        <begin position="1123"/>
        <end position="1153"/>
    </location>
</feature>
<feature type="region of interest" description="Disordered" evidence="5">
    <location>
        <begin position="851"/>
        <end position="876"/>
    </location>
</feature>
<feature type="region of interest" description="Disordered" evidence="5">
    <location>
        <begin position="541"/>
        <end position="583"/>
    </location>
</feature>
<feature type="compositionally biased region" description="Basic and acidic residues" evidence="5">
    <location>
        <begin position="470"/>
        <end position="491"/>
    </location>
</feature>
<feature type="region of interest" description="Disordered" evidence="5">
    <location>
        <begin position="1313"/>
        <end position="1333"/>
    </location>
</feature>
<dbReference type="InterPro" id="IPR002498">
    <property type="entry name" value="PInositol-4-P-4/5-kinase_core"/>
</dbReference>
<accession>A0A0F7SFN8</accession>
<feature type="domain" description="PIPK" evidence="6">
    <location>
        <begin position="1303"/>
        <end position="1634"/>
    </location>
</feature>
<feature type="compositionally biased region" description="Basic and acidic residues" evidence="5">
    <location>
        <begin position="95"/>
        <end position="112"/>
    </location>
</feature>
<dbReference type="Gene3D" id="3.30.810.10">
    <property type="entry name" value="2-Layer Sandwich"/>
    <property type="match status" value="1"/>
</dbReference>
<feature type="region of interest" description="Disordered" evidence="5">
    <location>
        <begin position="76"/>
        <end position="115"/>
    </location>
</feature>
<feature type="region of interest" description="Disordered" evidence="5">
    <location>
        <begin position="1"/>
        <end position="20"/>
    </location>
</feature>
<feature type="compositionally biased region" description="Low complexity" evidence="5">
    <location>
        <begin position="647"/>
        <end position="663"/>
    </location>
</feature>
<evidence type="ECO:0000256" key="4">
    <source>
        <dbReference type="SAM" id="Coils"/>
    </source>
</evidence>
<evidence type="ECO:0000256" key="3">
    <source>
        <dbReference type="PROSITE-ProRule" id="PRU00781"/>
    </source>
</evidence>
<dbReference type="EMBL" id="LN483249">
    <property type="protein sequence ID" value="CDZ97646.1"/>
    <property type="molecule type" value="Genomic_DNA"/>
</dbReference>
<dbReference type="SMART" id="SM00330">
    <property type="entry name" value="PIPKc"/>
    <property type="match status" value="1"/>
</dbReference>
<dbReference type="GO" id="GO:0000329">
    <property type="term" value="C:fungal-type vacuole membrane"/>
    <property type="evidence" value="ECO:0007669"/>
    <property type="project" value="TreeGrafter"/>
</dbReference>
<keyword evidence="4" id="KW-0175">Coiled coil</keyword>
<dbReference type="Pfam" id="PF01504">
    <property type="entry name" value="PIP5K"/>
    <property type="match status" value="1"/>
</dbReference>
<dbReference type="PROSITE" id="PS51455">
    <property type="entry name" value="PIPK"/>
    <property type="match status" value="1"/>
</dbReference>
<dbReference type="PANTHER" id="PTHR45748:SF7">
    <property type="entry name" value="1-PHOSPHATIDYLINOSITOL 3-PHOSPHATE 5-KINASE-RELATED"/>
    <property type="match status" value="1"/>
</dbReference>
<evidence type="ECO:0000256" key="1">
    <source>
        <dbReference type="ARBA" id="ARBA00022741"/>
    </source>
</evidence>
<dbReference type="GO" id="GO:0000285">
    <property type="term" value="F:1-phosphatidylinositol-3-phosphate 5-kinase activity"/>
    <property type="evidence" value="ECO:0007669"/>
    <property type="project" value="InterPro"/>
</dbReference>
<keyword evidence="2 3" id="KW-0067">ATP-binding</keyword>
<dbReference type="Gene3D" id="3.30.800.10">
    <property type="entry name" value="Phosphatidylinositol Phosphate Kinase II Beta"/>
    <property type="match status" value="1"/>
</dbReference>
<name>A0A0F7SFN8_PHARH</name>
<dbReference type="SUPFAM" id="SSF56104">
    <property type="entry name" value="SAICAR synthase-like"/>
    <property type="match status" value="1"/>
</dbReference>
<evidence type="ECO:0000256" key="2">
    <source>
        <dbReference type="ARBA" id="ARBA00022840"/>
    </source>
</evidence>
<keyword evidence="1 3" id="KW-0547">Nucleotide-binding</keyword>
<feature type="compositionally biased region" description="Polar residues" evidence="5">
    <location>
        <begin position="559"/>
        <end position="577"/>
    </location>
</feature>
<reference evidence="7" key="1">
    <citation type="submission" date="2014-08" db="EMBL/GenBank/DDBJ databases">
        <authorList>
            <person name="Sharma Rahul"/>
            <person name="Thines Marco"/>
        </authorList>
    </citation>
    <scope>NUCLEOTIDE SEQUENCE</scope>
</reference>
<feature type="region of interest" description="Disordered" evidence="5">
    <location>
        <begin position="245"/>
        <end position="264"/>
    </location>
</feature>
<dbReference type="PANTHER" id="PTHR45748">
    <property type="entry name" value="1-PHOSPHATIDYLINOSITOL 3-PHOSPHATE 5-KINASE-RELATED"/>
    <property type="match status" value="1"/>
</dbReference>
<proteinExistence type="predicted"/>
<dbReference type="GO" id="GO:0010008">
    <property type="term" value="C:endosome membrane"/>
    <property type="evidence" value="ECO:0007669"/>
    <property type="project" value="TreeGrafter"/>
</dbReference>